<feature type="transmembrane region" description="Helical" evidence="2">
    <location>
        <begin position="725"/>
        <end position="746"/>
    </location>
</feature>
<feature type="region of interest" description="Disordered" evidence="1">
    <location>
        <begin position="763"/>
        <end position="782"/>
    </location>
</feature>
<reference evidence="3 4" key="1">
    <citation type="submission" date="2016-10" db="EMBL/GenBank/DDBJ databases">
        <authorList>
            <person name="de Groot N.N."/>
        </authorList>
    </citation>
    <scope>NUCLEOTIDE SEQUENCE [LARGE SCALE GENOMIC DNA]</scope>
    <source>
        <strain evidence="3 4">DSM 45317</strain>
    </source>
</reference>
<evidence type="ECO:0000256" key="1">
    <source>
        <dbReference type="SAM" id="MobiDB-lite"/>
    </source>
</evidence>
<keyword evidence="2" id="KW-0472">Membrane</keyword>
<dbReference type="STRING" id="504800.SAMN04488085_11465"/>
<feature type="region of interest" description="Disordered" evidence="1">
    <location>
        <begin position="1"/>
        <end position="22"/>
    </location>
</feature>
<dbReference type="EMBL" id="FOSW01000014">
    <property type="protein sequence ID" value="SFL61931.1"/>
    <property type="molecule type" value="Genomic_DNA"/>
</dbReference>
<dbReference type="RefSeq" id="WP_091328349.1">
    <property type="nucleotide sequence ID" value="NZ_FOSW01000014.1"/>
</dbReference>
<keyword evidence="2" id="KW-1133">Transmembrane helix</keyword>
<evidence type="ECO:0008006" key="5">
    <source>
        <dbReference type="Google" id="ProtNLM"/>
    </source>
</evidence>
<protein>
    <recommendedName>
        <fullName evidence="5">Glycoprotein</fullName>
    </recommendedName>
</protein>
<dbReference type="Proteomes" id="UP000199152">
    <property type="component" value="Unassembled WGS sequence"/>
</dbReference>
<feature type="region of interest" description="Disordered" evidence="1">
    <location>
        <begin position="338"/>
        <end position="374"/>
    </location>
</feature>
<dbReference type="AlphaFoldDB" id="A0A1I4J6S9"/>
<accession>A0A1I4J6S9</accession>
<organism evidence="3 4">
    <name type="scientific">Geodermatophilus ruber</name>
    <dbReference type="NCBI Taxonomy" id="504800"/>
    <lineage>
        <taxon>Bacteria</taxon>
        <taxon>Bacillati</taxon>
        <taxon>Actinomycetota</taxon>
        <taxon>Actinomycetes</taxon>
        <taxon>Geodermatophilales</taxon>
        <taxon>Geodermatophilaceae</taxon>
        <taxon>Geodermatophilus</taxon>
    </lineage>
</organism>
<name>A0A1I4J6S9_9ACTN</name>
<evidence type="ECO:0000313" key="4">
    <source>
        <dbReference type="Proteomes" id="UP000199152"/>
    </source>
</evidence>
<evidence type="ECO:0000256" key="2">
    <source>
        <dbReference type="SAM" id="Phobius"/>
    </source>
</evidence>
<dbReference type="OrthoDB" id="3797035at2"/>
<keyword evidence="2" id="KW-0812">Transmembrane</keyword>
<dbReference type="Pfam" id="PF19516">
    <property type="entry name" value="DUF6049"/>
    <property type="match status" value="1"/>
</dbReference>
<gene>
    <name evidence="3" type="ORF">SAMN04488085_11465</name>
</gene>
<sequence>MTPPATGRAGGRGAARGPGRTAARSTVRALLAGLLTTPLIALAPAAAAAPGDHASAGEQRPVRIDVSRLEPRTLTPGAVVTVTGRLTNTGTETLTDLDVRLQRGEILETRAELVALDEETDPPTAVATPFVEVPGDLAPGDSLSFSVTSSTDELGIDRDGVYPVLLNLNGTDADGERRRVGELSTYLVQPVEQPAAPPAVGWLWPLVERTHRDAAGRFVDDDLAEEVAADGRLDRALAAVERVPATTPPEGGDPVPVARVTLAVDPALVEELELMADGGYDLAGTDATGEPSKDAAAFLGRMRAVAADHPVLALPYGDVDADALAAAGLSDVLTRSLPGTPAGTARDGAGDEVAAPASEPPPAPAEKADETTGEGARILREALGVTPRTDLAWAVGGTVRTDTRATLRAGGVEHLVVGPGGLTDGTEALGLGSGGAAARAPVPAGDGALDVLVADSGLGRLADSSVDGGPRVGEQRYLAELALLGLRSAGDPGAGQSVLVAPPREVDADPTAVSSMIAATAQLPWLRAASVEQLATGPAAAAGELLDPREPGGLEAAGLGDVVAAVRIRDDLAGAVVGDPDAALAPYDAAASRATSAAWRDQPEGFAAAAGDLRATLGRLRGQVTLLAPADGTYSLASDDAPLVLTVRNDLPFAVRVLLEVRTRGNAALSVADIGPQVLAPDQRTTLQVPTELRQSGRFGVVATLTTPDGDPLGEPVELQVNSTAYGSISLVITIGAAALLGLLFLRRLVLFLVRRRRGTPADEAAELPEGAASLPPTRSPV</sequence>
<keyword evidence="4" id="KW-1185">Reference proteome</keyword>
<dbReference type="InParanoid" id="A0A1I4J6S9"/>
<dbReference type="InterPro" id="IPR046112">
    <property type="entry name" value="DUF6049"/>
</dbReference>
<evidence type="ECO:0000313" key="3">
    <source>
        <dbReference type="EMBL" id="SFL61931.1"/>
    </source>
</evidence>
<proteinExistence type="predicted"/>